<proteinExistence type="predicted"/>
<feature type="compositionally biased region" description="Basic and acidic residues" evidence="1">
    <location>
        <begin position="110"/>
        <end position="119"/>
    </location>
</feature>
<dbReference type="Proteomes" id="UP000696573">
    <property type="component" value="Unassembled WGS sequence"/>
</dbReference>
<name>A0A9N9YPB5_9HYPO</name>
<evidence type="ECO:0000313" key="3">
    <source>
        <dbReference type="Proteomes" id="UP000696573"/>
    </source>
</evidence>
<feature type="region of interest" description="Disordered" evidence="1">
    <location>
        <begin position="109"/>
        <end position="134"/>
    </location>
</feature>
<dbReference type="EMBL" id="CABFNQ020000715">
    <property type="protein sequence ID" value="CAH0025722.1"/>
    <property type="molecule type" value="Genomic_DNA"/>
</dbReference>
<sequence length="160" mass="17897">MTPRTDEGGGVLMQLEDQQDFVLVGRFSMACRRAIMQYDMLLLGQGVGGVRFLSRSREGTAKASAPHERVRSVPSALWETLRWLVDWKQRKLSIMVMRPPAFGATFCQTPKDKGKDKINEVSPSPPETHSGLHSRVQAPLGCGRRVAIKCTWDRQQGAMQ</sequence>
<dbReference type="AlphaFoldDB" id="A0A9N9YPB5"/>
<organism evidence="2 3">
    <name type="scientific">Clonostachys rhizophaga</name>
    <dbReference type="NCBI Taxonomy" id="160324"/>
    <lineage>
        <taxon>Eukaryota</taxon>
        <taxon>Fungi</taxon>
        <taxon>Dikarya</taxon>
        <taxon>Ascomycota</taxon>
        <taxon>Pezizomycotina</taxon>
        <taxon>Sordariomycetes</taxon>
        <taxon>Hypocreomycetidae</taxon>
        <taxon>Hypocreales</taxon>
        <taxon>Bionectriaceae</taxon>
        <taxon>Clonostachys</taxon>
    </lineage>
</organism>
<evidence type="ECO:0000313" key="2">
    <source>
        <dbReference type="EMBL" id="CAH0025722.1"/>
    </source>
</evidence>
<keyword evidence="3" id="KW-1185">Reference proteome</keyword>
<gene>
    <name evidence="2" type="ORF">CRHIZ90672A_00008423</name>
</gene>
<protein>
    <submittedName>
        <fullName evidence="2">Uncharacterized protein</fullName>
    </submittedName>
</protein>
<comment type="caution">
    <text evidence="2">The sequence shown here is derived from an EMBL/GenBank/DDBJ whole genome shotgun (WGS) entry which is preliminary data.</text>
</comment>
<accession>A0A9N9YPB5</accession>
<evidence type="ECO:0000256" key="1">
    <source>
        <dbReference type="SAM" id="MobiDB-lite"/>
    </source>
</evidence>
<reference evidence="2" key="1">
    <citation type="submission" date="2021-10" db="EMBL/GenBank/DDBJ databases">
        <authorList>
            <person name="Piombo E."/>
        </authorList>
    </citation>
    <scope>NUCLEOTIDE SEQUENCE</scope>
</reference>